<dbReference type="RefSeq" id="XP_035822387.1">
    <property type="nucleotide sequence ID" value="XM_035966494.1"/>
</dbReference>
<evidence type="ECO:0000256" key="2">
    <source>
        <dbReference type="ARBA" id="ARBA00022737"/>
    </source>
</evidence>
<evidence type="ECO:0000313" key="9">
    <source>
        <dbReference type="EMBL" id="ONM40565.1"/>
    </source>
</evidence>
<evidence type="ECO:0000313" key="11">
    <source>
        <dbReference type="Proteomes" id="UP000007305"/>
    </source>
</evidence>
<feature type="region of interest" description="Disordered" evidence="7">
    <location>
        <begin position="60"/>
        <end position="81"/>
    </location>
</feature>
<dbReference type="PANTHER" id="PTHR13119:SF12">
    <property type="entry name" value="PROTEIN SUPPRESSOR OF SABLE"/>
    <property type="match status" value="1"/>
</dbReference>
<feature type="domain" description="C3H1-type" evidence="8">
    <location>
        <begin position="430"/>
        <end position="457"/>
    </location>
</feature>
<feature type="compositionally biased region" description="Acidic residues" evidence="7">
    <location>
        <begin position="277"/>
        <end position="287"/>
    </location>
</feature>
<gene>
    <name evidence="10" type="primary">LOC103651515</name>
    <name evidence="9" type="ORF">ZEAMMB73_Zm00001d044260</name>
</gene>
<feature type="compositionally biased region" description="Polar residues" evidence="7">
    <location>
        <begin position="313"/>
        <end position="322"/>
    </location>
</feature>
<dbReference type="RefSeq" id="XP_035822394.1">
    <property type="nucleotide sequence ID" value="XM_035966501.1"/>
</dbReference>
<dbReference type="InterPro" id="IPR036855">
    <property type="entry name" value="Znf_CCCH_sf"/>
</dbReference>
<dbReference type="RefSeq" id="XP_035822392.1">
    <property type="nucleotide sequence ID" value="XM_035966499.1"/>
</dbReference>
<dbReference type="InterPro" id="IPR045124">
    <property type="entry name" value="Su(sable)-like"/>
</dbReference>
<proteinExistence type="predicted"/>
<organism evidence="9">
    <name type="scientific">Zea mays</name>
    <name type="common">Maize</name>
    <dbReference type="NCBI Taxonomy" id="4577"/>
    <lineage>
        <taxon>Eukaryota</taxon>
        <taxon>Viridiplantae</taxon>
        <taxon>Streptophyta</taxon>
        <taxon>Embryophyta</taxon>
        <taxon>Tracheophyta</taxon>
        <taxon>Spermatophyta</taxon>
        <taxon>Magnoliopsida</taxon>
        <taxon>Liliopsida</taxon>
        <taxon>Poales</taxon>
        <taxon>Poaceae</taxon>
        <taxon>PACMAD clade</taxon>
        <taxon>Panicoideae</taxon>
        <taxon>Andropogonodae</taxon>
        <taxon>Andropogoneae</taxon>
        <taxon>Tripsacinae</taxon>
        <taxon>Zea</taxon>
    </lineage>
</organism>
<dbReference type="AlphaFoldDB" id="A0A096T535"/>
<evidence type="ECO:0000256" key="3">
    <source>
        <dbReference type="ARBA" id="ARBA00022771"/>
    </source>
</evidence>
<reference evidence="10" key="3">
    <citation type="submission" date="2021-05" db="UniProtKB">
        <authorList>
            <consortium name="EnsemblPlants"/>
        </authorList>
    </citation>
    <scope>IDENTIFICATION</scope>
    <source>
        <strain evidence="10">cv. B73</strain>
    </source>
</reference>
<dbReference type="Gramene" id="Zm00001eb160100_T004">
    <property type="protein sequence ID" value="Zm00001eb160100_P004"/>
    <property type="gene ID" value="Zm00001eb160100"/>
</dbReference>
<keyword evidence="3 6" id="KW-0863">Zinc-finger</keyword>
<dbReference type="RefSeq" id="XP_035822389.1">
    <property type="nucleotide sequence ID" value="XM_035966496.1"/>
</dbReference>
<name>A0A096T535_MAIZE</name>
<dbReference type="SMART" id="SM00356">
    <property type="entry name" value="ZnF_C3H1"/>
    <property type="match status" value="3"/>
</dbReference>
<evidence type="ECO:0000256" key="4">
    <source>
        <dbReference type="ARBA" id="ARBA00022833"/>
    </source>
</evidence>
<feature type="domain" description="C3H1-type" evidence="8">
    <location>
        <begin position="459"/>
        <end position="483"/>
    </location>
</feature>
<dbReference type="PaxDb" id="4577-GRMZM2G306357_P01"/>
<evidence type="ECO:0000313" key="10">
    <source>
        <dbReference type="EnsemblPlants" id="Zm00001eb160100_P001"/>
    </source>
</evidence>
<evidence type="ECO:0000256" key="7">
    <source>
        <dbReference type="SAM" id="MobiDB-lite"/>
    </source>
</evidence>
<protein>
    <submittedName>
        <fullName evidence="9">C3H-type transcription factor</fullName>
    </submittedName>
</protein>
<dbReference type="Gene3D" id="2.30.30.1190">
    <property type="match status" value="1"/>
</dbReference>
<dbReference type="RefSeq" id="XP_035822396.1">
    <property type="nucleotide sequence ID" value="XM_035966503.1"/>
</dbReference>
<dbReference type="RefSeq" id="XP_035822388.1">
    <property type="nucleotide sequence ID" value="XM_035966495.1"/>
</dbReference>
<dbReference type="Pfam" id="PF00642">
    <property type="entry name" value="zf-CCCH"/>
    <property type="match status" value="1"/>
</dbReference>
<dbReference type="RefSeq" id="XP_035822385.1">
    <property type="nucleotide sequence ID" value="XM_035966492.1"/>
</dbReference>
<dbReference type="GO" id="GO:0005634">
    <property type="term" value="C:nucleus"/>
    <property type="evidence" value="ECO:0000318"/>
    <property type="project" value="GO_Central"/>
</dbReference>
<keyword evidence="4 6" id="KW-0862">Zinc</keyword>
<dbReference type="EMBL" id="CM007649">
    <property type="protein sequence ID" value="ONM40565.1"/>
    <property type="molecule type" value="Genomic_DNA"/>
</dbReference>
<dbReference type="STRING" id="4577.A0A096T535"/>
<feature type="region of interest" description="Disordered" evidence="7">
    <location>
        <begin position="627"/>
        <end position="665"/>
    </location>
</feature>
<dbReference type="GeneID" id="103651515"/>
<dbReference type="HOGENOM" id="CLU_023154_0_0_1"/>
<reference evidence="9 11" key="1">
    <citation type="submission" date="2015-12" db="EMBL/GenBank/DDBJ databases">
        <title>Update maize B73 reference genome by single molecule sequencing technologies.</title>
        <authorList>
            <consortium name="Maize Genome Sequencing Project"/>
            <person name="Ware D."/>
        </authorList>
    </citation>
    <scope>NUCLEOTIDE SEQUENCE [LARGE SCALE GENOMIC DNA]</scope>
    <source>
        <strain evidence="11">cv. B73</strain>
        <tissue evidence="9">Seedling</tissue>
    </source>
</reference>
<dbReference type="Proteomes" id="UP000007305">
    <property type="component" value="Chromosome 3"/>
</dbReference>
<dbReference type="GO" id="GO:0003723">
    <property type="term" value="F:RNA binding"/>
    <property type="evidence" value="ECO:0007669"/>
    <property type="project" value="InterPro"/>
</dbReference>
<feature type="zinc finger region" description="C3H1-type" evidence="6">
    <location>
        <begin position="484"/>
        <end position="512"/>
    </location>
</feature>
<dbReference type="EnsemblPlants" id="Zm00001eb160100_T001">
    <property type="protein sequence ID" value="Zm00001eb160100_P001"/>
    <property type="gene ID" value="Zm00001eb160100"/>
</dbReference>
<dbReference type="Gene3D" id="4.10.1000.10">
    <property type="entry name" value="Zinc finger, CCCH-type"/>
    <property type="match status" value="1"/>
</dbReference>
<evidence type="ECO:0000256" key="6">
    <source>
        <dbReference type="PROSITE-ProRule" id="PRU00723"/>
    </source>
</evidence>
<dbReference type="EnsemblPlants" id="Zm00001eb160100_T003">
    <property type="protein sequence ID" value="Zm00001eb160100_P003"/>
    <property type="gene ID" value="Zm00001eb160100"/>
</dbReference>
<dbReference type="InterPro" id="IPR000571">
    <property type="entry name" value="Znf_CCCH"/>
</dbReference>
<feature type="zinc finger region" description="C3H1-type" evidence="6">
    <location>
        <begin position="459"/>
        <end position="483"/>
    </location>
</feature>
<feature type="compositionally biased region" description="Basic and acidic residues" evidence="7">
    <location>
        <begin position="257"/>
        <end position="266"/>
    </location>
</feature>
<dbReference type="SUPFAM" id="SSF90229">
    <property type="entry name" value="CCCH zinc finger"/>
    <property type="match status" value="2"/>
</dbReference>
<feature type="compositionally biased region" description="Acidic residues" evidence="7">
    <location>
        <begin position="301"/>
        <end position="310"/>
    </location>
</feature>
<dbReference type="GO" id="GO:0045892">
    <property type="term" value="P:negative regulation of DNA-templated transcription"/>
    <property type="evidence" value="ECO:0007669"/>
    <property type="project" value="InterPro"/>
</dbReference>
<dbReference type="GO" id="GO:0008270">
    <property type="term" value="F:zinc ion binding"/>
    <property type="evidence" value="ECO:0007669"/>
    <property type="project" value="UniProtKB-KW"/>
</dbReference>
<evidence type="ECO:0000259" key="8">
    <source>
        <dbReference type="PROSITE" id="PS50103"/>
    </source>
</evidence>
<dbReference type="Gramene" id="Zm00001eb160100_T001">
    <property type="protein sequence ID" value="Zm00001eb160100_P001"/>
    <property type="gene ID" value="Zm00001eb160100"/>
</dbReference>
<dbReference type="EnsemblPlants" id="Zm00001eb160100_T002">
    <property type="protein sequence ID" value="Zm00001eb160100_P002"/>
    <property type="gene ID" value="Zm00001eb160100"/>
</dbReference>
<dbReference type="EnsemblPlants" id="Zm00001eb160100_T004">
    <property type="protein sequence ID" value="Zm00001eb160100_P004"/>
    <property type="gene ID" value="Zm00001eb160100"/>
</dbReference>
<evidence type="ECO:0000256" key="1">
    <source>
        <dbReference type="ARBA" id="ARBA00022723"/>
    </source>
</evidence>
<dbReference type="RefSeq" id="XP_035822390.1">
    <property type="nucleotide sequence ID" value="XM_035966497.1"/>
</dbReference>
<feature type="zinc finger region" description="C3H1-type" evidence="6">
    <location>
        <begin position="430"/>
        <end position="457"/>
    </location>
</feature>
<dbReference type="RefSeq" id="XP_035822395.1">
    <property type="nucleotide sequence ID" value="XM_035966502.1"/>
</dbReference>
<keyword evidence="5" id="KW-0238">DNA-binding</keyword>
<dbReference type="OrthoDB" id="411372at2759"/>
<dbReference type="Gramene" id="Zm00001eb160100_T002">
    <property type="protein sequence ID" value="Zm00001eb160100_P002"/>
    <property type="gene ID" value="Zm00001eb160100"/>
</dbReference>
<dbReference type="FunFam" id="2.30.30.1190:FF:000010">
    <property type="entry name" value="C3H-type transcription factor"/>
    <property type="match status" value="1"/>
</dbReference>
<sequence length="691" mass="74174">MEDALAPPSVAPTPSPLAAAAVLTRRRSHLDSASFRTLSRLFSHCLHINPSPCGISPPVPEPVAADFVGGDPDDSPERPNGADFDRLKDVQIEAADAGGPSLHGTVHQPAAANSTLDLVEAEAEALQLEGADAVGVVESTSCMTRAEAGESAVLVVESTSCKTTAEVEESAVGAGLAMVGDVSLKSVESLLETKVDESVEVAVGDDEGCLLFEAMLTNFTGLIDDVDAGAIPTQRCAVSGGDLQNSKASEDLKQLGDRIEEGEPLRNCDNGQNDGGGFEEGEIEGEFQDLGSEESGNSEHGDEDGEDEKLEDNSISRGSGPNKSCDYGTQFGNLQSIPETGNDHLILNRDAIVRGDAQISVTRAQAVTYDEVVDWNETPLPDNETVNPGKKRKRILTEERKAKKTKNKRKNRALQRIADGVKRPKLTPVTKPKKPCHFYDHGKCRQGNNCKFSHDFTPSTKSKPCTHFACGSCLKGEECPYDHELSKYECHNYKNNGTCARGDNCKFSHVMPTTEGTPTQDAKTSDASLAYEKTNTREHTRSQKNATVHNVAPSNSILRNLAGVSSKSQNVSNHIPKGVQFLSIGKGQSNLDSLHLDALFMEKQRNANGTQHNLGGHEAERQKIVKQNSQKPNLLLDDKNSSEGATRHPCSDPQKATLPVNSIATPGSIHTQHEVSEASRILQEFLFGAGS</sequence>
<dbReference type="FunFam" id="4.10.1000.10:FF:000095">
    <property type="entry name" value="C3H-type transcription factor"/>
    <property type="match status" value="1"/>
</dbReference>
<dbReference type="OMA" id="KPCTHYA"/>
<dbReference type="GO" id="GO:0003677">
    <property type="term" value="F:DNA binding"/>
    <property type="evidence" value="ECO:0007669"/>
    <property type="project" value="UniProtKB-KW"/>
</dbReference>
<dbReference type="PROSITE" id="PS50103">
    <property type="entry name" value="ZF_C3H1"/>
    <property type="match status" value="3"/>
</dbReference>
<dbReference type="eggNOG" id="KOG1040">
    <property type="taxonomic scope" value="Eukaryota"/>
</dbReference>
<dbReference type="ExpressionAtlas" id="A0A096T535">
    <property type="expression patterns" value="baseline and differential"/>
</dbReference>
<dbReference type="IntAct" id="A0A096T535">
    <property type="interactions" value="3"/>
</dbReference>
<dbReference type="RefSeq" id="XP_035822393.1">
    <property type="nucleotide sequence ID" value="XM_035966500.1"/>
</dbReference>
<feature type="region of interest" description="Disordered" evidence="7">
    <location>
        <begin position="257"/>
        <end position="327"/>
    </location>
</feature>
<dbReference type="PANTHER" id="PTHR13119">
    <property type="entry name" value="ZINC FINGER CCCH DOMAIN-CONTAINING PROTEI"/>
    <property type="match status" value="1"/>
</dbReference>
<feature type="domain" description="C3H1-type" evidence="8">
    <location>
        <begin position="484"/>
        <end position="512"/>
    </location>
</feature>
<keyword evidence="2" id="KW-0677">Repeat</keyword>
<evidence type="ECO:0000256" key="5">
    <source>
        <dbReference type="ARBA" id="ARBA00023125"/>
    </source>
</evidence>
<dbReference type="Gramene" id="Zm00001eb160100_T003">
    <property type="protein sequence ID" value="Zm00001eb160100_P003"/>
    <property type="gene ID" value="Zm00001eb160100"/>
</dbReference>
<dbReference type="EMBL" id="CM007649">
    <property type="protein sequence ID" value="ONM40564.1"/>
    <property type="molecule type" value="Genomic_DNA"/>
</dbReference>
<reference evidence="10" key="2">
    <citation type="submission" date="2019-07" db="EMBL/GenBank/DDBJ databases">
        <authorList>
            <person name="Seetharam A."/>
            <person name="Woodhouse M."/>
            <person name="Cannon E."/>
        </authorList>
    </citation>
    <scope>NUCLEOTIDE SEQUENCE [LARGE SCALE GENOMIC DNA]</scope>
    <source>
        <strain evidence="10">cv. B73</strain>
    </source>
</reference>
<accession>A0A096T535</accession>
<feature type="compositionally biased region" description="Basic and acidic residues" evidence="7">
    <location>
        <begin position="636"/>
        <end position="650"/>
    </location>
</feature>
<dbReference type="RefSeq" id="XP_035822386.1">
    <property type="nucleotide sequence ID" value="XM_035966493.1"/>
</dbReference>
<keyword evidence="1 6" id="KW-0479">Metal-binding</keyword>
<keyword evidence="11" id="KW-1185">Reference proteome</keyword>
<dbReference type="RefSeq" id="XP_035822391.1">
    <property type="nucleotide sequence ID" value="XM_035966498.1"/>
</dbReference>